<keyword evidence="4" id="KW-0411">Iron-sulfur</keyword>
<keyword evidence="1" id="KW-0004">4Fe-4S</keyword>
<dbReference type="Pfam" id="PF12838">
    <property type="entry name" value="Fer4_7"/>
    <property type="match status" value="1"/>
</dbReference>
<dbReference type="STRING" id="523846.Mfer_0629"/>
<dbReference type="OrthoDB" id="23833at2157"/>
<evidence type="ECO:0000259" key="5">
    <source>
        <dbReference type="PROSITE" id="PS51379"/>
    </source>
</evidence>
<gene>
    <name evidence="6" type="ordered locus">Mfer_0629</name>
</gene>
<proteinExistence type="predicted"/>
<evidence type="ECO:0000256" key="2">
    <source>
        <dbReference type="ARBA" id="ARBA00022723"/>
    </source>
</evidence>
<dbReference type="SUPFAM" id="SSF54862">
    <property type="entry name" value="4Fe-4S ferredoxins"/>
    <property type="match status" value="1"/>
</dbReference>
<dbReference type="PROSITE" id="PS51379">
    <property type="entry name" value="4FE4S_FER_2"/>
    <property type="match status" value="2"/>
</dbReference>
<dbReference type="KEGG" id="mfv:Mfer_0629"/>
<evidence type="ECO:0000313" key="7">
    <source>
        <dbReference type="Proteomes" id="UP000002315"/>
    </source>
</evidence>
<feature type="domain" description="4Fe-4S ferredoxin-type" evidence="5">
    <location>
        <begin position="37"/>
        <end position="66"/>
    </location>
</feature>
<dbReference type="InterPro" id="IPR017896">
    <property type="entry name" value="4Fe4S_Fe-S-bd"/>
</dbReference>
<feature type="domain" description="4Fe-4S ferredoxin-type" evidence="5">
    <location>
        <begin position="79"/>
        <end position="108"/>
    </location>
</feature>
<reference evidence="6 7" key="1">
    <citation type="journal article" date="2010" name="Stand. Genomic Sci.">
        <title>Complete genome sequence of Methanothermus fervidus type strain (V24S).</title>
        <authorList>
            <person name="Anderson I."/>
            <person name="Djao O.D."/>
            <person name="Misra M."/>
            <person name="Chertkov O."/>
            <person name="Nolan M."/>
            <person name="Lucas S."/>
            <person name="Lapidus A."/>
            <person name="Del Rio T.G."/>
            <person name="Tice H."/>
            <person name="Cheng J.F."/>
            <person name="Tapia R."/>
            <person name="Han C."/>
            <person name="Goodwin L."/>
            <person name="Pitluck S."/>
            <person name="Liolios K."/>
            <person name="Ivanova N."/>
            <person name="Mavromatis K."/>
            <person name="Mikhailova N."/>
            <person name="Pati A."/>
            <person name="Brambilla E."/>
            <person name="Chen A."/>
            <person name="Palaniappan K."/>
            <person name="Land M."/>
            <person name="Hauser L."/>
            <person name="Chang Y.J."/>
            <person name="Jeffries C.D."/>
            <person name="Sikorski J."/>
            <person name="Spring S."/>
            <person name="Rohde M."/>
            <person name="Eichinger K."/>
            <person name="Huber H."/>
            <person name="Wirth R."/>
            <person name="Goker M."/>
            <person name="Detter J.C."/>
            <person name="Woyke T."/>
            <person name="Bristow J."/>
            <person name="Eisen J.A."/>
            <person name="Markowitz V."/>
            <person name="Hugenholtz P."/>
            <person name="Klenk H.P."/>
            <person name="Kyrpides N.C."/>
        </authorList>
    </citation>
    <scope>NUCLEOTIDE SEQUENCE [LARGE SCALE GENOMIC DNA]</scope>
    <source>
        <strain evidence="7">ATCC 43054 / DSM 2088 / JCM 10308 / V24 S</strain>
    </source>
</reference>
<name>E3GYP6_METFV</name>
<dbReference type="EMBL" id="CP002278">
    <property type="protein sequence ID" value="ADP77428.1"/>
    <property type="molecule type" value="Genomic_DNA"/>
</dbReference>
<accession>E3GYP6</accession>
<evidence type="ECO:0000256" key="4">
    <source>
        <dbReference type="ARBA" id="ARBA00023014"/>
    </source>
</evidence>
<keyword evidence="7" id="KW-1185">Reference proteome</keyword>
<keyword evidence="3" id="KW-0408">Iron</keyword>
<evidence type="ECO:0000256" key="1">
    <source>
        <dbReference type="ARBA" id="ARBA00022485"/>
    </source>
</evidence>
<dbReference type="Gene3D" id="3.30.70.3270">
    <property type="match status" value="1"/>
</dbReference>
<keyword evidence="2" id="KW-0479">Metal-binding</keyword>
<dbReference type="HOGENOM" id="CLU_067218_4_5_2"/>
<dbReference type="PANTHER" id="PTHR43687">
    <property type="entry name" value="ADENYLYLSULFATE REDUCTASE, BETA SUBUNIT"/>
    <property type="match status" value="1"/>
</dbReference>
<dbReference type="Proteomes" id="UP000002315">
    <property type="component" value="Chromosome"/>
</dbReference>
<organism evidence="6 7">
    <name type="scientific">Methanothermus fervidus (strain ATCC 43054 / DSM 2088 / JCM 10308 / V24 S)</name>
    <dbReference type="NCBI Taxonomy" id="523846"/>
    <lineage>
        <taxon>Archaea</taxon>
        <taxon>Methanobacteriati</taxon>
        <taxon>Methanobacteriota</taxon>
        <taxon>Methanomada group</taxon>
        <taxon>Methanobacteria</taxon>
        <taxon>Methanobacteriales</taxon>
        <taxon>Methanothermaceae</taxon>
        <taxon>Methanothermus</taxon>
    </lineage>
</organism>
<evidence type="ECO:0000256" key="3">
    <source>
        <dbReference type="ARBA" id="ARBA00023004"/>
    </source>
</evidence>
<protein>
    <submittedName>
        <fullName evidence="6">4Fe-4S ferredoxin iron-sulfur binding domain protein</fullName>
    </submittedName>
</protein>
<sequence length="123" mass="13936">MNNILRIVKEAAKNLGSKVFTLIPKDMDEITKRYWLGRPTLIPEKCNGCSICAIMCPVKAINMVVVGERVVGKRKVPLKNPKFDYNRCIYCGLCSEVCKFGAIKIKKESSYRIIIGDRSCYVK</sequence>
<dbReference type="GO" id="GO:0051539">
    <property type="term" value="F:4 iron, 4 sulfur cluster binding"/>
    <property type="evidence" value="ECO:0007669"/>
    <property type="project" value="UniProtKB-KW"/>
</dbReference>
<dbReference type="PANTHER" id="PTHR43687:SF5">
    <property type="entry name" value="4FE-4S FERREDOXIN-TYPE DOMAIN-CONTAINING PROTEIN"/>
    <property type="match status" value="1"/>
</dbReference>
<dbReference type="InterPro" id="IPR050572">
    <property type="entry name" value="Fe-S_Ferredoxin"/>
</dbReference>
<dbReference type="AlphaFoldDB" id="E3GYP6"/>
<dbReference type="GO" id="GO:0046872">
    <property type="term" value="F:metal ion binding"/>
    <property type="evidence" value="ECO:0007669"/>
    <property type="project" value="UniProtKB-KW"/>
</dbReference>
<evidence type="ECO:0000313" key="6">
    <source>
        <dbReference type="EMBL" id="ADP77428.1"/>
    </source>
</evidence>